<sequence>WRNFTAEIHRVDTAREEDAYPPSSSPSGSRIQGYTISLEGAASPHTGPGTHSQASGGYGQKRYPWGQQPPTRMIGYSQPTGATAARRHSLLQRDARKGGRLQGARKGLPLAGAVAPTAGVVVPWKGSC</sequence>
<comment type="caution">
    <text evidence="2">The sequence shown here is derived from an EMBL/GenBank/DDBJ whole genome shotgun (WGS) entry which is preliminary data.</text>
</comment>
<name>A0A426X5Q0_ENSVE</name>
<dbReference type="EMBL" id="AMZH03026050">
    <property type="protein sequence ID" value="RRT34803.1"/>
    <property type="molecule type" value="Genomic_DNA"/>
</dbReference>
<accession>A0A426X5Q0</accession>
<gene>
    <name evidence="2" type="ORF">B296_00044460</name>
</gene>
<reference evidence="2 3" key="1">
    <citation type="journal article" date="2014" name="Agronomy (Basel)">
        <title>A Draft Genome Sequence for Ensete ventricosum, the Drought-Tolerant Tree Against Hunger.</title>
        <authorList>
            <person name="Harrison J."/>
            <person name="Moore K.A."/>
            <person name="Paszkiewicz K."/>
            <person name="Jones T."/>
            <person name="Grant M."/>
            <person name="Ambacheew D."/>
            <person name="Muzemil S."/>
            <person name="Studholme D.J."/>
        </authorList>
    </citation>
    <scope>NUCLEOTIDE SEQUENCE [LARGE SCALE GENOMIC DNA]</scope>
</reference>
<evidence type="ECO:0000256" key="1">
    <source>
        <dbReference type="SAM" id="MobiDB-lite"/>
    </source>
</evidence>
<feature type="region of interest" description="Disordered" evidence="1">
    <location>
        <begin position="1"/>
        <end position="86"/>
    </location>
</feature>
<evidence type="ECO:0000313" key="3">
    <source>
        <dbReference type="Proteomes" id="UP000287651"/>
    </source>
</evidence>
<feature type="non-terminal residue" evidence="2">
    <location>
        <position position="1"/>
    </location>
</feature>
<dbReference type="AlphaFoldDB" id="A0A426X5Q0"/>
<evidence type="ECO:0000313" key="2">
    <source>
        <dbReference type="EMBL" id="RRT34803.1"/>
    </source>
</evidence>
<feature type="compositionally biased region" description="Polar residues" evidence="1">
    <location>
        <begin position="25"/>
        <end position="35"/>
    </location>
</feature>
<dbReference type="Proteomes" id="UP000287651">
    <property type="component" value="Unassembled WGS sequence"/>
</dbReference>
<feature type="compositionally biased region" description="Basic and acidic residues" evidence="1">
    <location>
        <begin position="7"/>
        <end position="18"/>
    </location>
</feature>
<proteinExistence type="predicted"/>
<protein>
    <submittedName>
        <fullName evidence="2">Uncharacterized protein</fullName>
    </submittedName>
</protein>
<organism evidence="2 3">
    <name type="scientific">Ensete ventricosum</name>
    <name type="common">Abyssinian banana</name>
    <name type="synonym">Musa ensete</name>
    <dbReference type="NCBI Taxonomy" id="4639"/>
    <lineage>
        <taxon>Eukaryota</taxon>
        <taxon>Viridiplantae</taxon>
        <taxon>Streptophyta</taxon>
        <taxon>Embryophyta</taxon>
        <taxon>Tracheophyta</taxon>
        <taxon>Spermatophyta</taxon>
        <taxon>Magnoliopsida</taxon>
        <taxon>Liliopsida</taxon>
        <taxon>Zingiberales</taxon>
        <taxon>Musaceae</taxon>
        <taxon>Ensete</taxon>
    </lineage>
</organism>